<dbReference type="STRING" id="157910.SAMN05445850_8534"/>
<dbReference type="RefSeq" id="WP_090812873.1">
    <property type="nucleotide sequence ID" value="NZ_FNKX01000005.1"/>
</dbReference>
<proteinExistence type="predicted"/>
<evidence type="ECO:0000256" key="1">
    <source>
        <dbReference type="SAM" id="MobiDB-lite"/>
    </source>
</evidence>
<evidence type="ECO:0000313" key="2">
    <source>
        <dbReference type="EMBL" id="SDR62958.1"/>
    </source>
</evidence>
<feature type="region of interest" description="Disordered" evidence="1">
    <location>
        <begin position="1"/>
        <end position="21"/>
    </location>
</feature>
<name>A0A1H1KKV1_9BURK</name>
<accession>A0A1H1KKV1</accession>
<keyword evidence="3" id="KW-1185">Reference proteome</keyword>
<sequence>MSDVASQTEWKQDSPYGWSHPSGWTIGRYVVAGVPRFMLWEGRDHRGNFDSLDAAQAQHRLHTKA</sequence>
<gene>
    <name evidence="2" type="ORF">SAMN05445850_8534</name>
</gene>
<protein>
    <submittedName>
        <fullName evidence="2">Uncharacterized protein</fullName>
    </submittedName>
</protein>
<organism evidence="2 3">
    <name type="scientific">Paraburkholderia tuberum</name>
    <dbReference type="NCBI Taxonomy" id="157910"/>
    <lineage>
        <taxon>Bacteria</taxon>
        <taxon>Pseudomonadati</taxon>
        <taxon>Pseudomonadota</taxon>
        <taxon>Betaproteobacteria</taxon>
        <taxon>Burkholderiales</taxon>
        <taxon>Burkholderiaceae</taxon>
        <taxon>Paraburkholderia</taxon>
    </lineage>
</organism>
<reference evidence="3" key="1">
    <citation type="submission" date="2016-10" db="EMBL/GenBank/DDBJ databases">
        <authorList>
            <person name="Varghese N."/>
            <person name="Submissions S."/>
        </authorList>
    </citation>
    <scope>NUCLEOTIDE SEQUENCE [LARGE SCALE GENOMIC DNA]</scope>
    <source>
        <strain evidence="3">DUS833</strain>
    </source>
</reference>
<evidence type="ECO:0000313" key="3">
    <source>
        <dbReference type="Proteomes" id="UP000199365"/>
    </source>
</evidence>
<dbReference type="EMBL" id="FNKX01000005">
    <property type="protein sequence ID" value="SDR62958.1"/>
    <property type="molecule type" value="Genomic_DNA"/>
</dbReference>
<dbReference type="AlphaFoldDB" id="A0A1H1KKV1"/>
<dbReference type="Proteomes" id="UP000199365">
    <property type="component" value="Unassembled WGS sequence"/>
</dbReference>